<reference evidence="1 2" key="1">
    <citation type="submission" date="2019-03" db="EMBL/GenBank/DDBJ databases">
        <title>Single cell metagenomics reveals metabolic interactions within the superorganism composed of flagellate Streblomastix strix and complex community of Bacteroidetes bacteria on its surface.</title>
        <authorList>
            <person name="Treitli S.C."/>
            <person name="Kolisko M."/>
            <person name="Husnik F."/>
            <person name="Keeling P."/>
            <person name="Hampl V."/>
        </authorList>
    </citation>
    <scope>NUCLEOTIDE SEQUENCE [LARGE SCALE GENOMIC DNA]</scope>
    <source>
        <strain evidence="1">ST1C</strain>
    </source>
</reference>
<dbReference type="AlphaFoldDB" id="A0A5J4T682"/>
<proteinExistence type="predicted"/>
<dbReference type="EMBL" id="SNRW01037511">
    <property type="protein sequence ID" value="KAA6353747.1"/>
    <property type="molecule type" value="Genomic_DNA"/>
</dbReference>
<evidence type="ECO:0000313" key="1">
    <source>
        <dbReference type="EMBL" id="KAA6353747.1"/>
    </source>
</evidence>
<gene>
    <name evidence="1" type="ORF">EZS28_050726</name>
</gene>
<protein>
    <submittedName>
        <fullName evidence="1">Uncharacterized protein</fullName>
    </submittedName>
</protein>
<sequence length="201" mass="23764">MKEKSNFSKKFRRDPTQEEINRAVIDRFKTNPLFAREIKIALKVGGNIAVGCPCCVNLDRQDIVNSNVYSFRERLNYLFDDMCMLSRGKDGITAEVLFALQEKEPRLNQFLQNYLTITRLNAKYKLLPIAAETETDLFAYYENYAKIVLEFDWEMRMKDNQSQYSIQGEEFLAKENMLKQLPEIKEKNKKNFKRLLSVIYR</sequence>
<organism evidence="1 2">
    <name type="scientific">Streblomastix strix</name>
    <dbReference type="NCBI Taxonomy" id="222440"/>
    <lineage>
        <taxon>Eukaryota</taxon>
        <taxon>Metamonada</taxon>
        <taxon>Preaxostyla</taxon>
        <taxon>Oxymonadida</taxon>
        <taxon>Streblomastigidae</taxon>
        <taxon>Streblomastix</taxon>
    </lineage>
</organism>
<comment type="caution">
    <text evidence="1">The sequence shown here is derived from an EMBL/GenBank/DDBJ whole genome shotgun (WGS) entry which is preliminary data.</text>
</comment>
<name>A0A5J4T682_9EUKA</name>
<evidence type="ECO:0000313" key="2">
    <source>
        <dbReference type="Proteomes" id="UP000324800"/>
    </source>
</evidence>
<dbReference type="Proteomes" id="UP000324800">
    <property type="component" value="Unassembled WGS sequence"/>
</dbReference>
<accession>A0A5J4T682</accession>